<dbReference type="PANTHER" id="PTHR13243">
    <property type="entry name" value="HSPC111 PROTEIN-RELATED"/>
    <property type="match status" value="1"/>
</dbReference>
<feature type="compositionally biased region" description="Basic residues" evidence="8">
    <location>
        <begin position="8"/>
        <end position="28"/>
    </location>
</feature>
<dbReference type="InterPro" id="IPR019002">
    <property type="entry name" value="Ribosome_biogenesis_Nop16"/>
</dbReference>
<evidence type="ECO:0000256" key="6">
    <source>
        <dbReference type="ARBA" id="ARBA00023242"/>
    </source>
</evidence>
<keyword evidence="7" id="KW-0687">Ribonucleoprotein</keyword>
<keyword evidence="10" id="KW-1185">Reference proteome</keyword>
<dbReference type="GO" id="GO:1990904">
    <property type="term" value="C:ribonucleoprotein complex"/>
    <property type="evidence" value="ECO:0007669"/>
    <property type="project" value="UniProtKB-KW"/>
</dbReference>
<feature type="non-terminal residue" evidence="9">
    <location>
        <position position="209"/>
    </location>
</feature>
<evidence type="ECO:0000256" key="2">
    <source>
        <dbReference type="ARBA" id="ARBA00004604"/>
    </source>
</evidence>
<proteinExistence type="inferred from homology"/>
<reference evidence="9 10" key="1">
    <citation type="journal article" date="2018" name="Nat. Ecol. Evol.">
        <title>Pezizomycetes genomes reveal the molecular basis of ectomycorrhizal truffle lifestyle.</title>
        <authorList>
            <person name="Murat C."/>
            <person name="Payen T."/>
            <person name="Noel B."/>
            <person name="Kuo A."/>
            <person name="Morin E."/>
            <person name="Chen J."/>
            <person name="Kohler A."/>
            <person name="Krizsan K."/>
            <person name="Balestrini R."/>
            <person name="Da Silva C."/>
            <person name="Montanini B."/>
            <person name="Hainaut M."/>
            <person name="Levati E."/>
            <person name="Barry K.W."/>
            <person name="Belfiori B."/>
            <person name="Cichocki N."/>
            <person name="Clum A."/>
            <person name="Dockter R.B."/>
            <person name="Fauchery L."/>
            <person name="Guy J."/>
            <person name="Iotti M."/>
            <person name="Le Tacon F."/>
            <person name="Lindquist E.A."/>
            <person name="Lipzen A."/>
            <person name="Malagnac F."/>
            <person name="Mello A."/>
            <person name="Molinier V."/>
            <person name="Miyauchi S."/>
            <person name="Poulain J."/>
            <person name="Riccioni C."/>
            <person name="Rubini A."/>
            <person name="Sitrit Y."/>
            <person name="Splivallo R."/>
            <person name="Traeger S."/>
            <person name="Wang M."/>
            <person name="Zifcakova L."/>
            <person name="Wipf D."/>
            <person name="Zambonelli A."/>
            <person name="Paolocci F."/>
            <person name="Nowrousian M."/>
            <person name="Ottonello S."/>
            <person name="Baldrian P."/>
            <person name="Spatafora J.W."/>
            <person name="Henrissat B."/>
            <person name="Nagy L.G."/>
            <person name="Aury J.M."/>
            <person name="Wincker P."/>
            <person name="Grigoriev I.V."/>
            <person name="Bonfante P."/>
            <person name="Martin F.M."/>
        </authorList>
    </citation>
    <scope>NUCLEOTIDE SEQUENCE [LARGE SCALE GENOMIC DNA]</scope>
    <source>
        <strain evidence="9 10">CCBAS932</strain>
    </source>
</reference>
<dbReference type="GO" id="GO:0005730">
    <property type="term" value="C:nucleolus"/>
    <property type="evidence" value="ECO:0007669"/>
    <property type="project" value="UniProtKB-SubCell"/>
</dbReference>
<dbReference type="InParanoid" id="A0A3N4KNK4"/>
<dbReference type="FunCoup" id="A0A3N4KNK4">
    <property type="interactions" value="270"/>
</dbReference>
<gene>
    <name evidence="9" type="ORF">P167DRAFT_464220</name>
</gene>
<evidence type="ECO:0000256" key="3">
    <source>
        <dbReference type="ARBA" id="ARBA00008479"/>
    </source>
</evidence>
<evidence type="ECO:0000256" key="5">
    <source>
        <dbReference type="ARBA" id="ARBA00015522"/>
    </source>
</evidence>
<evidence type="ECO:0000256" key="1">
    <source>
        <dbReference type="ARBA" id="ARBA00002889"/>
    </source>
</evidence>
<comment type="function">
    <text evidence="1">Involved in the biogenesis of the 60S ribosomal subunit.</text>
</comment>
<evidence type="ECO:0000313" key="9">
    <source>
        <dbReference type="EMBL" id="RPB12193.1"/>
    </source>
</evidence>
<dbReference type="STRING" id="1392247.A0A3N4KNK4"/>
<keyword evidence="6" id="KW-0539">Nucleus</keyword>
<name>A0A3N4KNK4_9PEZI</name>
<comment type="similarity">
    <text evidence="3">Belongs to the NOP16 family.</text>
</comment>
<evidence type="ECO:0000256" key="8">
    <source>
        <dbReference type="SAM" id="MobiDB-lite"/>
    </source>
</evidence>
<dbReference type="Proteomes" id="UP000277580">
    <property type="component" value="Unassembled WGS sequence"/>
</dbReference>
<feature type="region of interest" description="Disordered" evidence="8">
    <location>
        <begin position="1"/>
        <end position="28"/>
    </location>
</feature>
<evidence type="ECO:0000256" key="4">
    <source>
        <dbReference type="ARBA" id="ARBA00011187"/>
    </source>
</evidence>
<evidence type="ECO:0000256" key="7">
    <source>
        <dbReference type="ARBA" id="ARBA00023274"/>
    </source>
</evidence>
<comment type="subunit">
    <text evidence="4">Component of the pre-66S ribosomal particle.</text>
</comment>
<sequence length="209" mass="23568">MGRELQKKKNRSSIPKKTKRKNPRVHKVRPLGNALIAQNWDKKQTLAQNYKRLGLVSRLNGRAGGQETSLAAAAAQKAAGTKAPASSKPKLAPGEALIERDEDGNIINIVYGKSAEEALNDDDEEEEEFTGIEDTRTDIVKQLEAQAAVVVRRERNQTDREKAWVEALVQKYGKDYNKMVFDRKLNPFQQSAGDIKRRVEKWEKSQKKA</sequence>
<accession>A0A3N4KNK4</accession>
<dbReference type="AlphaFoldDB" id="A0A3N4KNK4"/>
<dbReference type="GO" id="GO:0042273">
    <property type="term" value="P:ribosomal large subunit biogenesis"/>
    <property type="evidence" value="ECO:0007669"/>
    <property type="project" value="TreeGrafter"/>
</dbReference>
<dbReference type="Pfam" id="PF09420">
    <property type="entry name" value="Nop16"/>
    <property type="match status" value="1"/>
</dbReference>
<dbReference type="EMBL" id="ML119130">
    <property type="protein sequence ID" value="RPB12193.1"/>
    <property type="molecule type" value="Genomic_DNA"/>
</dbReference>
<comment type="subcellular location">
    <subcellularLocation>
        <location evidence="2">Nucleus</location>
        <location evidence="2">Nucleolus</location>
    </subcellularLocation>
</comment>
<organism evidence="9 10">
    <name type="scientific">Morchella conica CCBAS932</name>
    <dbReference type="NCBI Taxonomy" id="1392247"/>
    <lineage>
        <taxon>Eukaryota</taxon>
        <taxon>Fungi</taxon>
        <taxon>Dikarya</taxon>
        <taxon>Ascomycota</taxon>
        <taxon>Pezizomycotina</taxon>
        <taxon>Pezizomycetes</taxon>
        <taxon>Pezizales</taxon>
        <taxon>Morchellaceae</taxon>
        <taxon>Morchella</taxon>
    </lineage>
</organism>
<dbReference type="OrthoDB" id="285729at2759"/>
<protein>
    <recommendedName>
        <fullName evidence="5">Nucleolar protein 16</fullName>
    </recommendedName>
</protein>
<dbReference type="PANTHER" id="PTHR13243:SF1">
    <property type="entry name" value="NUCLEOLAR PROTEIN 16"/>
    <property type="match status" value="1"/>
</dbReference>
<evidence type="ECO:0000313" key="10">
    <source>
        <dbReference type="Proteomes" id="UP000277580"/>
    </source>
</evidence>